<feature type="region of interest" description="Disordered" evidence="2">
    <location>
        <begin position="626"/>
        <end position="709"/>
    </location>
</feature>
<feature type="region of interest" description="Disordered" evidence="2">
    <location>
        <begin position="1409"/>
        <end position="1462"/>
    </location>
</feature>
<feature type="compositionally biased region" description="Basic residues" evidence="2">
    <location>
        <begin position="449"/>
        <end position="461"/>
    </location>
</feature>
<feature type="compositionally biased region" description="Basic and acidic residues" evidence="2">
    <location>
        <begin position="1702"/>
        <end position="1718"/>
    </location>
</feature>
<dbReference type="Proteomes" id="UP000704712">
    <property type="component" value="Unassembled WGS sequence"/>
</dbReference>
<feature type="compositionally biased region" description="Basic and acidic residues" evidence="2">
    <location>
        <begin position="1161"/>
        <end position="1173"/>
    </location>
</feature>
<feature type="region of interest" description="Disordered" evidence="2">
    <location>
        <begin position="980"/>
        <end position="1002"/>
    </location>
</feature>
<feature type="region of interest" description="Disordered" evidence="2">
    <location>
        <begin position="1481"/>
        <end position="1736"/>
    </location>
</feature>
<feature type="region of interest" description="Disordered" evidence="2">
    <location>
        <begin position="503"/>
        <end position="540"/>
    </location>
</feature>
<sequence length="2670" mass="297072">MEGRGRRDAATVRRSGTFSGRQVPLEMGKVRVGGSGRPVPAVFSSVTSSRAASAAAAATLSPRMTLEAHPRSPFRRKEELSKTVIRVSEDSSSSGFLVKKVTGPHLSARSPQIRNCSTPVTRSAEVKPSRTELSRSDEGAALGHGGQLLEETSNVREQVATSITKMQQSSEVELSIQEHHFSSEAALLSTEEEKAEVSAAVPEVIAPKLYSENTRSDRTALVLPSAGAGTFVSSMPSLTKLQSSFTARELALFTQRRETSDLEGAIRTPYHVASHPHTTTTTSSSPRSRMNPEQSRTSHKRALPSSKPKRLSLNEKRHVESSWRRVDSSIDHIYEDPSIDMVQLHLLHSHNTVSGQKKRKKVERERVLAAASDLREHQGEEQRRQEELRQRKLQLQKMSEAIRLQNQRAVRARAAHSPEMRERRVKSGRRSESAPSFPERKPPVPRLSRSTKPHQIKRKKKTRDEGPRPQGDVSASILMGSTSGLAIQQGNSAEVDQVDNNSAVEHHAVKRKPPSTTPRSSKKKKQGATAQTTENEAAVRAKEERRAIAREYMQLQQHSRRIWNAKAKQQAQREQEKRQQQLEILEATRLRNLRASKKRPMDRKKYELDDPMAIDDSSERAVAIGRSSIPDISVDTHPKSRSQSETSRSEKELAFDEPQVNDENNQAIGNYEHSSNGDTGLESFGDKRRTDPMSEQESSQKSEADGRIRKLLELREKAAALTARLNGLRNRTDATMESPKEIVEQTFTGETGKAAFADEEIQPPRTKSLVDDESRSEQDSTHERGTEQEYEQQHECGINDKQGSEWGHDEADSKSVTQNRQDVQYNRVSVNAPDSSGMYSVNDGDDIDIRSIGVHSIGVVWPIQQQNDGTAHSLSENQMTAISSSSLSSSLSSAASPAIAQADEWLESRANQLEDNEGAFEVTFYQQLKNKLNASYASNDDETKEAPPLHDRRDMEEGDSNSDEQSDLASFAVQRKFFTTDQSVKQGRKTSSKPRDSSAGLMRLIRETDDSLSVIDRAAKKLYHEQLERSEREREKELQERMEAEKKKLLEKDLTLKTVMASITGKTAIESAVDAQSSGDESELQSSQYQRLEEIMAGVEKERAQETEENESIVQTDELHSKEEVKCQRFTDTRTTVRRQDGMPVSPSSTFWDQLVAETVDEHPDQSRPHVEIDDSELLAQRKSRPRDEDEHNADSPPRLHSPRTLSKRLMAAVDYQEAILEAHIQLSMMEHAHELETVQAETITLAQAFKEEMENNATSHQLALDHVTLEKKFDGDMQDVMQQLDTIRQVEEQERVATEARLEQELRVANLRECSVQTESSQRADAATSAVLCVDTSTSPIRYPVYAATSAALCVDTSTSPIRFAVDAAVQSETVEQKLEEASVAASNHELGYASEEDEEVYDETFETQSQGQVEQLVRDRTDISTDPSVAESLTHSTPRSESERESEIESELSDEADADYDEVSVANSVAYEESFAEESAAVSVVVSISDDEDPVNGEEDGSASVSVDNDEDFEASSPKMKENVRQMSQDIDEDHVHEKRDDNSAETGSRSIVSERLGVDGSAEERSDVSDISKVDDEEDFERENDEEEMVSAHEEEDQYDDDGFVSVSEDFSTQKSVVEAEVDESTKLAEKGKEDSQDSASSGNEYDEDFASASENILMKESDLASNSIVDESEIKADNDEDEKVSDVEEVSSGSDIAESTHESRTSGDEGHGDEIAEAEEENYSVDEFESGHLEGSTLPRMRSIHEEHSDVPVGQSSSEDSSMTKLLVAEVAALQEAAGATYTARFEESKLAKKKAKAEELIQAKDRLLSQQKAAFRHEEEKRQVDLFAKRALGVDVEGELRRAKDDISQQLASEFGALQETYPILQVSENVAPTQEREDVVQTPSVMSKLFGKSAMDISAVGEELDNDEYDAESFDEAHNDDHKTSVASDETDEVEAYKPDKVEEEGAISEVVSEAPSQQSDINEDVVTGDVGEQEDGVVNEQEAESDADYVNDYESEYENESFDEVSSVPDSLPKSGSEDASIAEENHTPKKSGHYDEDVYSEEAFDSASESLTNDAPLDDEAGNRPDAPITELTITEIVVPTEEMGAKEEELTEALAKVAAQLQYEQVTNPQSSSKVEPDHAEPAPNESKTKATLAAVSLSHSDEAESFTKSIEERTARLDALKQQIEDRKAEILAAQKQMRVERRRAKLVADEKLLWDEMESAQRLLRADEAALALCRQRNRLEMMHLEERQSMDSATRKPKKSVAGEESDLLFGFDYTEEAQTGHSQQRCIANMCNRGDTARGFDLLEGYAYIETAEPNEHEPPAGGLESQGAKSDLKENDSDAVNYDHGVLMTVEQSLDADVHVSDSDERAQDEGDVSSDVMTQQETGTRQSFELDVYDENVLSKYRRDSLEHQATVDLLAEYAYVENADAVSDSQSDPLNADLLVGFDYVERVENMPMDGTNQEDMLGATESLDHIDAVHDEASTHENKVLEDEESVDNPQTPVPTLGDLDPRIGFTIEEENSSESVGKLTTNKEPAEDVKALDSVAAGNGDVTDESRRLEVLPDEESADRVTDLLYDSLLQDLEEDILAAIRPRRIADRVTDLLYDDLIQDLEEDIMTAIRPRRNVDRVTDLLYDDLLEDLEEDIVAVIRPRRTVYDQTQMTAQRITSAPASYQGLLH</sequence>
<feature type="compositionally biased region" description="Basic and acidic residues" evidence="2">
    <location>
        <begin position="944"/>
        <end position="955"/>
    </location>
</feature>
<feature type="compositionally biased region" description="Polar residues" evidence="2">
    <location>
        <begin position="1426"/>
        <end position="1439"/>
    </location>
</feature>
<evidence type="ECO:0000313" key="4">
    <source>
        <dbReference type="Proteomes" id="UP000704712"/>
    </source>
</evidence>
<feature type="region of interest" description="Disordered" evidence="2">
    <location>
        <begin position="2114"/>
        <end position="2157"/>
    </location>
</feature>
<feature type="compositionally biased region" description="Basic and acidic residues" evidence="2">
    <location>
        <begin position="1"/>
        <end position="11"/>
    </location>
</feature>
<feature type="coiled-coil region" evidence="1">
    <location>
        <begin position="1020"/>
        <end position="1052"/>
    </location>
</feature>
<feature type="compositionally biased region" description="Acidic residues" evidence="2">
    <location>
        <begin position="1978"/>
        <end position="2010"/>
    </location>
</feature>
<feature type="coiled-coil region" evidence="1">
    <location>
        <begin position="1788"/>
        <end position="1815"/>
    </location>
</feature>
<feature type="compositionally biased region" description="Basic and acidic residues" evidence="2">
    <location>
        <begin position="684"/>
        <end position="709"/>
    </location>
</feature>
<feature type="compositionally biased region" description="Basic and acidic residues" evidence="2">
    <location>
        <begin position="1565"/>
        <end position="1577"/>
    </location>
</feature>
<dbReference type="EMBL" id="JAACNO010002359">
    <property type="protein sequence ID" value="KAF4133870.1"/>
    <property type="molecule type" value="Genomic_DNA"/>
</dbReference>
<feature type="compositionally biased region" description="Acidic residues" evidence="2">
    <location>
        <begin position="1682"/>
        <end position="1693"/>
    </location>
</feature>
<feature type="compositionally biased region" description="Low complexity" evidence="2">
    <location>
        <begin position="275"/>
        <end position="289"/>
    </location>
</feature>
<feature type="region of interest" description="Disordered" evidence="2">
    <location>
        <begin position="1071"/>
        <end position="1120"/>
    </location>
</feature>
<feature type="compositionally biased region" description="Acidic residues" evidence="2">
    <location>
        <begin position="1491"/>
        <end position="1503"/>
    </location>
</feature>
<evidence type="ECO:0000256" key="2">
    <source>
        <dbReference type="SAM" id="MobiDB-lite"/>
    </source>
</evidence>
<feature type="compositionally biased region" description="Basic and acidic residues" evidence="2">
    <location>
        <begin position="1091"/>
        <end position="1106"/>
    </location>
</feature>
<feature type="compositionally biased region" description="Acidic residues" evidence="2">
    <location>
        <begin position="1578"/>
        <end position="1606"/>
    </location>
</feature>
<feature type="compositionally biased region" description="Basic and acidic residues" evidence="2">
    <location>
        <begin position="768"/>
        <end position="813"/>
    </location>
</feature>
<feature type="region of interest" description="Disordered" evidence="2">
    <location>
        <begin position="1161"/>
        <end position="1205"/>
    </location>
</feature>
<accession>A0A8S9TZQ9</accession>
<gene>
    <name evidence="3" type="ORF">GN958_ATG17207</name>
</gene>
<reference evidence="3" key="1">
    <citation type="submission" date="2020-03" db="EMBL/GenBank/DDBJ databases">
        <title>Hybrid Assembly of Korean Phytophthora infestans isolates.</title>
        <authorList>
            <person name="Prokchorchik M."/>
            <person name="Lee Y."/>
            <person name="Seo J."/>
            <person name="Cho J.-H."/>
            <person name="Park Y.-E."/>
            <person name="Jang D.-C."/>
            <person name="Im J.-S."/>
            <person name="Choi J.-G."/>
            <person name="Park H.-J."/>
            <person name="Lee G.-B."/>
            <person name="Lee Y.-G."/>
            <person name="Hong S.-Y."/>
            <person name="Cho K."/>
            <person name="Sohn K.H."/>
        </authorList>
    </citation>
    <scope>NUCLEOTIDE SEQUENCE</scope>
    <source>
        <strain evidence="3">KR_2_A2</strain>
    </source>
</reference>
<comment type="caution">
    <text evidence="3">The sequence shown here is derived from an EMBL/GenBank/DDBJ whole genome shotgun (WGS) entry which is preliminary data.</text>
</comment>
<feature type="compositionally biased region" description="Basic and acidic residues" evidence="2">
    <location>
        <begin position="1921"/>
        <end position="1930"/>
    </location>
</feature>
<feature type="compositionally biased region" description="Polar residues" evidence="2">
    <location>
        <begin position="661"/>
        <end position="678"/>
    </location>
</feature>
<feature type="region of interest" description="Disordered" evidence="2">
    <location>
        <begin position="2307"/>
        <end position="2331"/>
    </location>
</feature>
<feature type="compositionally biased region" description="Basic and acidic residues" evidence="2">
    <location>
        <begin position="730"/>
        <end position="743"/>
    </location>
</feature>
<feature type="compositionally biased region" description="Basic and acidic residues" evidence="2">
    <location>
        <begin position="1440"/>
        <end position="1449"/>
    </location>
</feature>
<keyword evidence="1" id="KW-0175">Coiled coil</keyword>
<feature type="region of interest" description="Disordered" evidence="2">
    <location>
        <begin position="935"/>
        <end position="966"/>
    </location>
</feature>
<feature type="region of interest" description="Disordered" evidence="2">
    <location>
        <begin position="730"/>
        <end position="839"/>
    </location>
</feature>
<feature type="compositionally biased region" description="Basic and acidic residues" evidence="2">
    <location>
        <begin position="2031"/>
        <end position="2044"/>
    </location>
</feature>
<proteinExistence type="predicted"/>
<feature type="compositionally biased region" description="Acidic residues" evidence="2">
    <location>
        <begin position="956"/>
        <end position="966"/>
    </location>
</feature>
<feature type="compositionally biased region" description="Basic and acidic residues" evidence="2">
    <location>
        <begin position="2354"/>
        <end position="2363"/>
    </location>
</feature>
<feature type="compositionally biased region" description="Basic residues" evidence="2">
    <location>
        <begin position="297"/>
        <end position="310"/>
    </location>
</feature>
<feature type="compositionally biased region" description="Acidic residues" evidence="2">
    <location>
        <begin position="1719"/>
        <end position="1732"/>
    </location>
</feature>
<feature type="compositionally biased region" description="Polar residues" evidence="2">
    <location>
        <begin position="1074"/>
        <end position="1090"/>
    </location>
</feature>
<name>A0A8S9TZQ9_PHYIN</name>
<feature type="region of interest" description="Disordered" evidence="2">
    <location>
        <begin position="266"/>
        <end position="318"/>
    </location>
</feature>
<protein>
    <submittedName>
        <fullName evidence="3">Uncharacterized protein</fullName>
    </submittedName>
</protein>
<feature type="region of interest" description="Disordered" evidence="2">
    <location>
        <begin position="407"/>
        <end position="476"/>
    </location>
</feature>
<feature type="compositionally biased region" description="Basic and acidic residues" evidence="2">
    <location>
        <begin position="1627"/>
        <end position="1639"/>
    </location>
</feature>
<feature type="region of interest" description="Disordered" evidence="2">
    <location>
        <begin position="1"/>
        <end position="24"/>
    </location>
</feature>
<feature type="compositionally biased region" description="Acidic residues" evidence="2">
    <location>
        <begin position="1450"/>
        <end position="1462"/>
    </location>
</feature>
<feature type="region of interest" description="Disordered" evidence="2">
    <location>
        <begin position="103"/>
        <end position="152"/>
    </location>
</feature>
<evidence type="ECO:0000313" key="3">
    <source>
        <dbReference type="EMBL" id="KAF4133870.1"/>
    </source>
</evidence>
<feature type="compositionally biased region" description="Basic and acidic residues" evidence="2">
    <location>
        <begin position="124"/>
        <end position="138"/>
    </location>
</feature>
<organism evidence="3 4">
    <name type="scientific">Phytophthora infestans</name>
    <name type="common">Potato late blight agent</name>
    <name type="synonym">Botrytis infestans</name>
    <dbReference type="NCBI Taxonomy" id="4787"/>
    <lineage>
        <taxon>Eukaryota</taxon>
        <taxon>Sar</taxon>
        <taxon>Stramenopiles</taxon>
        <taxon>Oomycota</taxon>
        <taxon>Peronosporomycetes</taxon>
        <taxon>Peronosporales</taxon>
        <taxon>Peronosporaceae</taxon>
        <taxon>Phytophthora</taxon>
    </lineage>
</organism>
<feature type="region of interest" description="Disordered" evidence="2">
    <location>
        <begin position="2478"/>
        <end position="2502"/>
    </location>
</feature>
<feature type="compositionally biased region" description="Basic and acidic residues" evidence="2">
    <location>
        <begin position="1536"/>
        <end position="1545"/>
    </location>
</feature>
<feature type="compositionally biased region" description="Polar residues" evidence="2">
    <location>
        <begin position="2114"/>
        <end position="2123"/>
    </location>
</feature>
<feature type="compositionally biased region" description="Polar residues" evidence="2">
    <location>
        <begin position="814"/>
        <end position="839"/>
    </location>
</feature>
<feature type="region of interest" description="Disordered" evidence="2">
    <location>
        <begin position="1907"/>
        <end position="2077"/>
    </location>
</feature>
<evidence type="ECO:0000256" key="1">
    <source>
        <dbReference type="SAM" id="Coils"/>
    </source>
</evidence>
<feature type="region of interest" description="Disordered" evidence="2">
    <location>
        <begin position="2354"/>
        <end position="2375"/>
    </location>
</feature>
<feature type="compositionally biased region" description="Polar residues" evidence="2">
    <location>
        <begin position="109"/>
        <end position="121"/>
    </location>
</feature>
<feature type="compositionally biased region" description="Acidic residues" evidence="2">
    <location>
        <begin position="1908"/>
        <end position="1920"/>
    </location>
</feature>